<dbReference type="EMBL" id="JACXAA010000002">
    <property type="protein sequence ID" value="MBD2752958.1"/>
    <property type="molecule type" value="Genomic_DNA"/>
</dbReference>
<sequence>MPWLMIDSPDAAWTKQQLTEHLALIAHLLQANAFKPATPFIKQSQISWIALIGAVSDLVRQALVAGKRIDFTEEVNSDDERQDITSLLDSMRQSAYVSSDNNLARPNLTIIFPNLNYVYGVGTGYFPNGLFFRCTYENELTFFVGRDRIFFHRHLMRAFMEARCYLLSLP</sequence>
<organism evidence="1 2">
    <name type="scientific">Spirosoma validum</name>
    <dbReference type="NCBI Taxonomy" id="2771355"/>
    <lineage>
        <taxon>Bacteria</taxon>
        <taxon>Pseudomonadati</taxon>
        <taxon>Bacteroidota</taxon>
        <taxon>Cytophagia</taxon>
        <taxon>Cytophagales</taxon>
        <taxon>Cytophagaceae</taxon>
        <taxon>Spirosoma</taxon>
    </lineage>
</organism>
<comment type="caution">
    <text evidence="1">The sequence shown here is derived from an EMBL/GenBank/DDBJ whole genome shotgun (WGS) entry which is preliminary data.</text>
</comment>
<proteinExistence type="predicted"/>
<dbReference type="Proteomes" id="UP000653797">
    <property type="component" value="Unassembled WGS sequence"/>
</dbReference>
<dbReference type="RefSeq" id="WP_191038568.1">
    <property type="nucleotide sequence ID" value="NZ_JACXAA010000002.1"/>
</dbReference>
<accession>A0A927B084</accession>
<evidence type="ECO:0000313" key="1">
    <source>
        <dbReference type="EMBL" id="MBD2752958.1"/>
    </source>
</evidence>
<dbReference type="AlphaFoldDB" id="A0A927B084"/>
<evidence type="ECO:0000313" key="2">
    <source>
        <dbReference type="Proteomes" id="UP000653797"/>
    </source>
</evidence>
<gene>
    <name evidence="1" type="ORF">IC230_08665</name>
</gene>
<name>A0A927B084_9BACT</name>
<reference evidence="1" key="1">
    <citation type="submission" date="2020-09" db="EMBL/GenBank/DDBJ databases">
        <authorList>
            <person name="Kim M.K."/>
        </authorList>
    </citation>
    <scope>NUCLEOTIDE SEQUENCE</scope>
    <source>
        <strain evidence="1">BT704</strain>
    </source>
</reference>
<protein>
    <submittedName>
        <fullName evidence="1">Uncharacterized protein</fullName>
    </submittedName>
</protein>
<keyword evidence="2" id="KW-1185">Reference proteome</keyword>